<dbReference type="PANTHER" id="PTHR33116:SF86">
    <property type="entry name" value="REVERSE TRANSCRIPTASE DOMAIN-CONTAINING PROTEIN"/>
    <property type="match status" value="1"/>
</dbReference>
<dbReference type="Proteomes" id="UP001454036">
    <property type="component" value="Unassembled WGS sequence"/>
</dbReference>
<evidence type="ECO:0008006" key="3">
    <source>
        <dbReference type="Google" id="ProtNLM"/>
    </source>
</evidence>
<evidence type="ECO:0000313" key="2">
    <source>
        <dbReference type="Proteomes" id="UP001454036"/>
    </source>
</evidence>
<dbReference type="PANTHER" id="PTHR33116">
    <property type="entry name" value="REVERSE TRANSCRIPTASE ZINC-BINDING DOMAIN-CONTAINING PROTEIN-RELATED-RELATED"/>
    <property type="match status" value="1"/>
</dbReference>
<reference evidence="1 2" key="1">
    <citation type="submission" date="2024-01" db="EMBL/GenBank/DDBJ databases">
        <title>The complete chloroplast genome sequence of Lithospermum erythrorhizon: insights into the phylogenetic relationship among Boraginaceae species and the maternal lineages of purple gromwells.</title>
        <authorList>
            <person name="Okada T."/>
            <person name="Watanabe K."/>
        </authorList>
    </citation>
    <scope>NUCLEOTIDE SEQUENCE [LARGE SCALE GENOMIC DNA]</scope>
</reference>
<dbReference type="AlphaFoldDB" id="A0AAV3S160"/>
<gene>
    <name evidence="1" type="ORF">LIER_33154</name>
</gene>
<sequence>MFADDTLLLDTRKAISAMLSMTEVDSHGKYLGLPTTISASKKEVFRSIVDRVKAKVDNWKPRLLSTAGKEIFIISVLQSILMFTMQCFKLAVQVCNDGGLGYTQQFNQALLCKQTWKLITKPCSQLS</sequence>
<comment type="caution">
    <text evidence="1">The sequence shown here is derived from an EMBL/GenBank/DDBJ whole genome shotgun (WGS) entry which is preliminary data.</text>
</comment>
<dbReference type="EMBL" id="BAABME010013146">
    <property type="protein sequence ID" value="GAA0185866.1"/>
    <property type="molecule type" value="Genomic_DNA"/>
</dbReference>
<evidence type="ECO:0000313" key="1">
    <source>
        <dbReference type="EMBL" id="GAA0185866.1"/>
    </source>
</evidence>
<keyword evidence="2" id="KW-1185">Reference proteome</keyword>
<protein>
    <recommendedName>
        <fullName evidence="3">Reverse transcriptase</fullName>
    </recommendedName>
</protein>
<proteinExistence type="predicted"/>
<name>A0AAV3S160_LITER</name>
<accession>A0AAV3S160</accession>
<organism evidence="1 2">
    <name type="scientific">Lithospermum erythrorhizon</name>
    <name type="common">Purple gromwell</name>
    <name type="synonym">Lithospermum officinale var. erythrorhizon</name>
    <dbReference type="NCBI Taxonomy" id="34254"/>
    <lineage>
        <taxon>Eukaryota</taxon>
        <taxon>Viridiplantae</taxon>
        <taxon>Streptophyta</taxon>
        <taxon>Embryophyta</taxon>
        <taxon>Tracheophyta</taxon>
        <taxon>Spermatophyta</taxon>
        <taxon>Magnoliopsida</taxon>
        <taxon>eudicotyledons</taxon>
        <taxon>Gunneridae</taxon>
        <taxon>Pentapetalae</taxon>
        <taxon>asterids</taxon>
        <taxon>lamiids</taxon>
        <taxon>Boraginales</taxon>
        <taxon>Boraginaceae</taxon>
        <taxon>Boraginoideae</taxon>
        <taxon>Lithospermeae</taxon>
        <taxon>Lithospermum</taxon>
    </lineage>
</organism>